<dbReference type="OrthoDB" id="5835829at2759"/>
<dbReference type="InterPro" id="IPR035595">
    <property type="entry name" value="UDP_glycos_trans_CS"/>
</dbReference>
<keyword evidence="5" id="KW-1133">Transmembrane helix</keyword>
<dbReference type="InParanoid" id="A0A5N4A301"/>
<dbReference type="Pfam" id="PF00201">
    <property type="entry name" value="UDPGT"/>
    <property type="match status" value="1"/>
</dbReference>
<sequence length="510" mass="58237">MDLVLIIFVATITRGHSARILGFISVPSHSHQVVFQPLWRELSLRGHQVTTLTTDPINDPELVNLTEIDLSFSYHAWREMLGVFKCTNSELLKLHYLIMSSIEITKAQLEHPQVRDLIRNDSNRFDLLIVEYIVPSAIALSRRFDCPYIGVVSMPLSEPYFPLIGSPTHPVLYPSDLLWIKDCVTFFDRLKSAVFSVLYQMYVSYFFELQENLVKLLGENYPPIRDVMSNASLLFINSDPIFQKVRPLGPNLIQIGGGLHRLNQQPLPKRLQELLDAASEGAIYFSLGSNVKSDDLSETTRNAILAAFAELPYTILWKFDSDHLPNKPDNVHVQKWFPQLSVLSHANVKLFITQGGVQSSEEAIHSHVPMVGMPFFGDQFYNVKNMVEMGFGLSVHHSKLQTEEFKAVIVEVAENPSYREKVKELAELARDQPMTGLERAVWWTEYVIRHRGAKHLKSPLLDIPFYQYYLLDVIATLVILLLLSLSLAYGSIILLCKLWHVAFNFKIKKE</sequence>
<evidence type="ECO:0000256" key="4">
    <source>
        <dbReference type="RuleBase" id="RU003718"/>
    </source>
</evidence>
<reference evidence="6 7" key="1">
    <citation type="journal article" date="2018" name="Elife">
        <title>Firefly genomes illuminate parallel origins of bioluminescence in beetles.</title>
        <authorList>
            <person name="Fallon T.R."/>
            <person name="Lower S.E."/>
            <person name="Chang C.H."/>
            <person name="Bessho-Uehara M."/>
            <person name="Martin G.J."/>
            <person name="Bewick A.J."/>
            <person name="Behringer M."/>
            <person name="Debat H.J."/>
            <person name="Wong I."/>
            <person name="Day J.C."/>
            <person name="Suvorov A."/>
            <person name="Silva C.J."/>
            <person name="Stanger-Hall K.F."/>
            <person name="Hall D.W."/>
            <person name="Schmitz R.J."/>
            <person name="Nelson D.R."/>
            <person name="Lewis S.M."/>
            <person name="Shigenobu S."/>
            <person name="Bybee S.M."/>
            <person name="Larracuente A.M."/>
            <person name="Oba Y."/>
            <person name="Weng J.K."/>
        </authorList>
    </citation>
    <scope>NUCLEOTIDE SEQUENCE [LARGE SCALE GENOMIC DNA]</scope>
    <source>
        <strain evidence="6">1611_PpyrPB1</strain>
        <tissue evidence="6">Whole body</tissue>
    </source>
</reference>
<dbReference type="SUPFAM" id="SSF53756">
    <property type="entry name" value="UDP-Glycosyltransferase/glycogen phosphorylase"/>
    <property type="match status" value="1"/>
</dbReference>
<dbReference type="GO" id="GO:0015020">
    <property type="term" value="F:glucuronosyltransferase activity"/>
    <property type="evidence" value="ECO:0007669"/>
    <property type="project" value="UniProtKB-EC"/>
</dbReference>
<dbReference type="CDD" id="cd03784">
    <property type="entry name" value="GT1_Gtf-like"/>
    <property type="match status" value="1"/>
</dbReference>
<dbReference type="PANTHER" id="PTHR48043">
    <property type="entry name" value="EG:EG0003.4 PROTEIN-RELATED"/>
    <property type="match status" value="1"/>
</dbReference>
<dbReference type="PROSITE" id="PS00375">
    <property type="entry name" value="UDPGT"/>
    <property type="match status" value="1"/>
</dbReference>
<dbReference type="GO" id="GO:0016020">
    <property type="term" value="C:membrane"/>
    <property type="evidence" value="ECO:0007669"/>
    <property type="project" value="UniProtKB-SubCell"/>
</dbReference>
<gene>
    <name evidence="6" type="ORF">PPYR_03503</name>
</gene>
<evidence type="ECO:0000313" key="7">
    <source>
        <dbReference type="Proteomes" id="UP000327044"/>
    </source>
</evidence>
<dbReference type="FunFam" id="3.40.50.2000:FF:000050">
    <property type="entry name" value="UDP-glucuronosyltransferase"/>
    <property type="match status" value="1"/>
</dbReference>
<feature type="transmembrane region" description="Helical" evidence="5">
    <location>
        <begin position="468"/>
        <end position="499"/>
    </location>
</feature>
<evidence type="ECO:0000313" key="6">
    <source>
        <dbReference type="EMBL" id="KAB0791703.1"/>
    </source>
</evidence>
<proteinExistence type="inferred from homology"/>
<comment type="subcellular location">
    <subcellularLocation>
        <location evidence="5">Membrane</location>
        <topology evidence="5">Single-pass membrane protein</topology>
    </subcellularLocation>
</comment>
<keyword evidence="5" id="KW-0812">Transmembrane</keyword>
<organism evidence="6 7">
    <name type="scientific">Photinus pyralis</name>
    <name type="common">Common eastern firefly</name>
    <name type="synonym">Lampyris pyralis</name>
    <dbReference type="NCBI Taxonomy" id="7054"/>
    <lineage>
        <taxon>Eukaryota</taxon>
        <taxon>Metazoa</taxon>
        <taxon>Ecdysozoa</taxon>
        <taxon>Arthropoda</taxon>
        <taxon>Hexapoda</taxon>
        <taxon>Insecta</taxon>
        <taxon>Pterygota</taxon>
        <taxon>Neoptera</taxon>
        <taxon>Endopterygota</taxon>
        <taxon>Coleoptera</taxon>
        <taxon>Polyphaga</taxon>
        <taxon>Elateriformia</taxon>
        <taxon>Elateroidea</taxon>
        <taxon>Lampyridae</taxon>
        <taxon>Lampyrinae</taxon>
        <taxon>Photinus</taxon>
    </lineage>
</organism>
<keyword evidence="5" id="KW-0472">Membrane</keyword>
<evidence type="ECO:0000256" key="2">
    <source>
        <dbReference type="ARBA" id="ARBA00022676"/>
    </source>
</evidence>
<dbReference type="Proteomes" id="UP000327044">
    <property type="component" value="Unassembled WGS sequence"/>
</dbReference>
<dbReference type="InterPro" id="IPR002213">
    <property type="entry name" value="UDP_glucos_trans"/>
</dbReference>
<dbReference type="EMBL" id="VVIM01000011">
    <property type="protein sequence ID" value="KAB0791703.1"/>
    <property type="molecule type" value="Genomic_DNA"/>
</dbReference>
<evidence type="ECO:0000256" key="3">
    <source>
        <dbReference type="ARBA" id="ARBA00022679"/>
    </source>
</evidence>
<dbReference type="AlphaFoldDB" id="A0A5N4A301"/>
<dbReference type="PANTHER" id="PTHR48043:SF159">
    <property type="entry name" value="EG:EG0003.4 PROTEIN-RELATED"/>
    <property type="match status" value="1"/>
</dbReference>
<comment type="catalytic activity">
    <reaction evidence="5">
        <text>glucuronate acceptor + UDP-alpha-D-glucuronate = acceptor beta-D-glucuronoside + UDP + H(+)</text>
        <dbReference type="Rhea" id="RHEA:21032"/>
        <dbReference type="ChEBI" id="CHEBI:15378"/>
        <dbReference type="ChEBI" id="CHEBI:58052"/>
        <dbReference type="ChEBI" id="CHEBI:58223"/>
        <dbReference type="ChEBI" id="CHEBI:132367"/>
        <dbReference type="ChEBI" id="CHEBI:132368"/>
        <dbReference type="EC" id="2.4.1.17"/>
    </reaction>
</comment>
<dbReference type="EC" id="2.4.1.17" evidence="5"/>
<keyword evidence="3 4" id="KW-0808">Transferase</keyword>
<dbReference type="Gene3D" id="3.40.50.2000">
    <property type="entry name" value="Glycogen Phosphorylase B"/>
    <property type="match status" value="2"/>
</dbReference>
<evidence type="ECO:0000256" key="1">
    <source>
        <dbReference type="ARBA" id="ARBA00009995"/>
    </source>
</evidence>
<keyword evidence="2 4" id="KW-0328">Glycosyltransferase</keyword>
<comment type="caution">
    <text evidence="6">The sequence shown here is derived from an EMBL/GenBank/DDBJ whole genome shotgun (WGS) entry which is preliminary data.</text>
</comment>
<comment type="similarity">
    <text evidence="1 4">Belongs to the UDP-glycosyltransferase family.</text>
</comment>
<evidence type="ECO:0000256" key="5">
    <source>
        <dbReference type="RuleBase" id="RU362059"/>
    </source>
</evidence>
<accession>A0A5N4A301</accession>
<keyword evidence="7" id="KW-1185">Reference proteome</keyword>
<protein>
    <recommendedName>
        <fullName evidence="5">UDP-glucuronosyltransferase</fullName>
        <ecNumber evidence="5">2.4.1.17</ecNumber>
    </recommendedName>
</protein>
<dbReference type="InterPro" id="IPR050271">
    <property type="entry name" value="UDP-glycosyltransferase"/>
</dbReference>
<name>A0A5N4A301_PHOPY</name>